<dbReference type="SUPFAM" id="SSF64153">
    <property type="entry name" value="YjeF N-terminal domain-like"/>
    <property type="match status" value="1"/>
</dbReference>
<evidence type="ECO:0000256" key="7">
    <source>
        <dbReference type="ARBA" id="ARBA00022840"/>
    </source>
</evidence>
<dbReference type="AlphaFoldDB" id="A0A2N6VM78"/>
<keyword evidence="5 18" id="KW-0479">Metal-binding</keyword>
<dbReference type="GO" id="GO:0052855">
    <property type="term" value="F:ADP-dependent NAD(P)H-hydrate dehydratase activity"/>
    <property type="evidence" value="ECO:0007669"/>
    <property type="project" value="UniProtKB-UniRule"/>
</dbReference>
<keyword evidence="9 18" id="KW-0630">Potassium</keyword>
<dbReference type="SUPFAM" id="SSF53613">
    <property type="entry name" value="Ribokinase-like"/>
    <property type="match status" value="1"/>
</dbReference>
<dbReference type="GO" id="GO:0110051">
    <property type="term" value="P:metabolite repair"/>
    <property type="evidence" value="ECO:0007669"/>
    <property type="project" value="TreeGrafter"/>
</dbReference>
<comment type="function">
    <text evidence="17">Catalyzes the dehydration of the S-form of NAD(P)HX at the expense of ADP, which is converted to AMP. Together with NAD(P)HX epimerase, which catalyzes the epimerization of the S- and R-forms, the enzyme allows the repair of both epimers of NAD(P)HX, a damaged form of NAD(P)H that is a result of enzymatic or heat-dependent hydration.</text>
</comment>
<feature type="binding site" evidence="17">
    <location>
        <position position="249"/>
    </location>
    <ligand>
        <name>(6S)-NADPHX</name>
        <dbReference type="ChEBI" id="CHEBI:64076"/>
    </ligand>
</feature>
<evidence type="ECO:0000256" key="10">
    <source>
        <dbReference type="ARBA" id="ARBA00023027"/>
    </source>
</evidence>
<dbReference type="RefSeq" id="WP_102239176.1">
    <property type="nucleotide sequence ID" value="NZ_JBDMHW010000006.1"/>
</dbReference>
<dbReference type="GO" id="GO:0005524">
    <property type="term" value="F:ATP binding"/>
    <property type="evidence" value="ECO:0007669"/>
    <property type="project" value="UniProtKB-UniRule"/>
</dbReference>
<dbReference type="PIRSF" id="PIRSF017184">
    <property type="entry name" value="Nnr"/>
    <property type="match status" value="1"/>
</dbReference>
<comment type="cofactor">
    <cofactor evidence="17">
        <name>Mg(2+)</name>
        <dbReference type="ChEBI" id="CHEBI:18420"/>
    </cofactor>
</comment>
<evidence type="ECO:0000256" key="3">
    <source>
        <dbReference type="ARBA" id="ARBA00006001"/>
    </source>
</evidence>
<evidence type="ECO:0000256" key="18">
    <source>
        <dbReference type="HAMAP-Rule" id="MF_01966"/>
    </source>
</evidence>
<dbReference type="GO" id="GO:0046496">
    <property type="term" value="P:nicotinamide nucleotide metabolic process"/>
    <property type="evidence" value="ECO:0007669"/>
    <property type="project" value="UniProtKB-UniRule"/>
</dbReference>
<comment type="catalytic activity">
    <reaction evidence="1 18 19">
        <text>(6R)-NADHX = (6S)-NADHX</text>
        <dbReference type="Rhea" id="RHEA:32215"/>
        <dbReference type="ChEBI" id="CHEBI:64074"/>
        <dbReference type="ChEBI" id="CHEBI:64075"/>
        <dbReference type="EC" id="5.1.99.6"/>
    </reaction>
</comment>
<dbReference type="OrthoDB" id="9806925at2"/>
<keyword evidence="13" id="KW-0511">Multifunctional enzyme</keyword>
<comment type="similarity">
    <text evidence="17">Belongs to the NnrD/CARKD family.</text>
</comment>
<dbReference type="CDD" id="cd01171">
    <property type="entry name" value="YXKO-related"/>
    <property type="match status" value="1"/>
</dbReference>
<evidence type="ECO:0000259" key="21">
    <source>
        <dbReference type="PROSITE" id="PS51385"/>
    </source>
</evidence>
<feature type="binding site" evidence="18">
    <location>
        <begin position="124"/>
        <end position="130"/>
    </location>
    <ligand>
        <name>(6S)-NADPHX</name>
        <dbReference type="ChEBI" id="CHEBI:64076"/>
    </ligand>
</feature>
<dbReference type="InterPro" id="IPR030677">
    <property type="entry name" value="Nnr"/>
</dbReference>
<feature type="binding site" evidence="17">
    <location>
        <begin position="382"/>
        <end position="386"/>
    </location>
    <ligand>
        <name>AMP</name>
        <dbReference type="ChEBI" id="CHEBI:456215"/>
    </ligand>
</feature>
<dbReference type="PANTHER" id="PTHR12592:SF0">
    <property type="entry name" value="ATP-DEPENDENT (S)-NAD(P)H-HYDRATE DEHYDRATASE"/>
    <property type="match status" value="1"/>
</dbReference>
<evidence type="ECO:0000256" key="19">
    <source>
        <dbReference type="PIRNR" id="PIRNR017184"/>
    </source>
</evidence>
<evidence type="ECO:0000256" key="11">
    <source>
        <dbReference type="ARBA" id="ARBA00023235"/>
    </source>
</evidence>
<feature type="domain" description="YjeF C-terminal" evidence="20">
    <location>
        <begin position="214"/>
        <end position="470"/>
    </location>
</feature>
<evidence type="ECO:0000256" key="17">
    <source>
        <dbReference type="HAMAP-Rule" id="MF_01965"/>
    </source>
</evidence>
<dbReference type="InterPro" id="IPR036652">
    <property type="entry name" value="YjeF_N_dom_sf"/>
</dbReference>
<gene>
    <name evidence="18" type="primary">nnrE</name>
    <name evidence="17" type="synonym">nnrD</name>
    <name evidence="22" type="ORF">CJ199_09150</name>
</gene>
<comment type="caution">
    <text evidence="18">Lacks conserved residue(s) required for the propagation of feature annotation.</text>
</comment>
<comment type="similarity">
    <text evidence="3 19">In the N-terminal section; belongs to the NnrE/AIBP family.</text>
</comment>
<comment type="function">
    <text evidence="14 19">Bifunctional enzyme that catalyzes the epimerization of the S- and R-forms of NAD(P)HX and the dehydration of the S-form of NAD(P)HX at the expense of ADP, which is converted to AMP. This allows the repair of both epimers of NAD(P)HX, a damaged form of NAD(P)H that is a result of enzymatic or heat-dependent hydration.</text>
</comment>
<reference evidence="22 23" key="1">
    <citation type="submission" date="2017-09" db="EMBL/GenBank/DDBJ databases">
        <title>Bacterial strain isolated from the female urinary microbiota.</title>
        <authorList>
            <person name="Thomas-White K."/>
            <person name="Kumar N."/>
            <person name="Forster S."/>
            <person name="Putonti C."/>
            <person name="Lawley T."/>
            <person name="Wolfe A.J."/>
        </authorList>
    </citation>
    <scope>NUCLEOTIDE SEQUENCE [LARGE SCALE GENOMIC DNA]</scope>
    <source>
        <strain evidence="22 23">UMB1301</strain>
    </source>
</reference>
<feature type="binding site" evidence="18">
    <location>
        <position position="120"/>
    </location>
    <ligand>
        <name>K(+)</name>
        <dbReference type="ChEBI" id="CHEBI:29103"/>
    </ligand>
</feature>
<evidence type="ECO:0000313" key="22">
    <source>
        <dbReference type="EMBL" id="PMD05235.1"/>
    </source>
</evidence>
<accession>A0A2N6VM78</accession>
<dbReference type="Pfam" id="PF01256">
    <property type="entry name" value="Carb_kinase"/>
    <property type="match status" value="1"/>
</dbReference>
<evidence type="ECO:0000256" key="16">
    <source>
        <dbReference type="ARBA" id="ARBA00049209"/>
    </source>
</evidence>
<comment type="catalytic activity">
    <reaction evidence="15 17 19">
        <text>(6S)-NADHX + ADP = AMP + phosphate + NADH + H(+)</text>
        <dbReference type="Rhea" id="RHEA:32223"/>
        <dbReference type="ChEBI" id="CHEBI:15378"/>
        <dbReference type="ChEBI" id="CHEBI:43474"/>
        <dbReference type="ChEBI" id="CHEBI:57945"/>
        <dbReference type="ChEBI" id="CHEBI:64074"/>
        <dbReference type="ChEBI" id="CHEBI:456215"/>
        <dbReference type="ChEBI" id="CHEBI:456216"/>
        <dbReference type="EC" id="4.2.1.136"/>
    </reaction>
</comment>
<dbReference type="HAMAP" id="MF_01966">
    <property type="entry name" value="NADHX_epimerase"/>
    <property type="match status" value="1"/>
</dbReference>
<evidence type="ECO:0000256" key="14">
    <source>
        <dbReference type="ARBA" id="ARBA00025153"/>
    </source>
</evidence>
<keyword evidence="7 17" id="KW-0067">ATP-binding</keyword>
<dbReference type="InterPro" id="IPR017953">
    <property type="entry name" value="Carbohydrate_kinase_pred_CS"/>
</dbReference>
<dbReference type="EMBL" id="PNHK01000003">
    <property type="protein sequence ID" value="PMD05235.1"/>
    <property type="molecule type" value="Genomic_DNA"/>
</dbReference>
<comment type="similarity">
    <text evidence="18">Belongs to the NnrE/AIBP family.</text>
</comment>
<protein>
    <recommendedName>
        <fullName evidence="19">Bifunctional NAD(P)H-hydrate repair enzyme</fullName>
    </recommendedName>
    <alternativeName>
        <fullName evidence="19">Nicotinamide nucleotide repair protein</fullName>
    </alternativeName>
    <domain>
        <recommendedName>
            <fullName evidence="19">ADP-dependent (S)-NAD(P)H-hydrate dehydratase</fullName>
            <ecNumber evidence="19">4.2.1.136</ecNumber>
        </recommendedName>
        <alternativeName>
            <fullName evidence="19">ADP-dependent NAD(P)HX dehydratase</fullName>
        </alternativeName>
    </domain>
    <domain>
        <recommendedName>
            <fullName evidence="19">NAD(P)H-hydrate epimerase</fullName>
            <ecNumber evidence="19">5.1.99.6</ecNumber>
        </recommendedName>
    </domain>
</protein>
<keyword evidence="11 18" id="KW-0413">Isomerase</keyword>
<comment type="subunit">
    <text evidence="17">Homotetramer.</text>
</comment>
<evidence type="ECO:0000256" key="13">
    <source>
        <dbReference type="ARBA" id="ARBA00023268"/>
    </source>
</evidence>
<dbReference type="PROSITE" id="PS51385">
    <property type="entry name" value="YJEF_N"/>
    <property type="match status" value="1"/>
</dbReference>
<dbReference type="NCBIfam" id="TIGR00197">
    <property type="entry name" value="yjeF_nterm"/>
    <property type="match status" value="1"/>
</dbReference>
<dbReference type="InterPro" id="IPR000631">
    <property type="entry name" value="CARKD"/>
</dbReference>
<dbReference type="GO" id="GO:0046872">
    <property type="term" value="F:metal ion binding"/>
    <property type="evidence" value="ECO:0007669"/>
    <property type="project" value="UniProtKB-UniRule"/>
</dbReference>
<dbReference type="PROSITE" id="PS51383">
    <property type="entry name" value="YJEF_C_3"/>
    <property type="match status" value="1"/>
</dbReference>
<feature type="binding site" evidence="18">
    <location>
        <position position="158"/>
    </location>
    <ligand>
        <name>K(+)</name>
        <dbReference type="ChEBI" id="CHEBI:29103"/>
    </ligand>
</feature>
<keyword evidence="10 17" id="KW-0520">NAD</keyword>
<feature type="binding site" evidence="18">
    <location>
        <begin position="62"/>
        <end position="66"/>
    </location>
    <ligand>
        <name>(6S)-NADPHX</name>
        <dbReference type="ChEBI" id="CHEBI:64076"/>
    </ligand>
</feature>
<evidence type="ECO:0000256" key="5">
    <source>
        <dbReference type="ARBA" id="ARBA00022723"/>
    </source>
</evidence>
<sequence length="470" mass="48401">MQPLYTSQHVRDAEAPLLAAGQGRELMLKAATGLAHVVVRELRNRCGRVYGTRAVALVGSGNNGGDALYALAFLARRGVRCQAVTVAQSAHEEGLAAAVAAGVRVTTEWDGVRDADVVIDGILGTGASGALREPLASQLTAWQNDACDQLCVAVDAPTGVNASTGEVDPHAVRATHTVTFGMLKAGLFVQPGAAYCGQVECVDIGLTSTDAPAGYLHTTASVPVPEENDHKYSRGVLGVAAGSRQYPGAAVLTSLSAQNTGVGMVRYVGDAAGLVMHSVPEVVAGWGRVQAWVVGPGAPEDELVDAVLDEAYENSLSAVIDAGALARVNKVRNNWVLTPHAGEAQALCESRGWAVTREEIESAPAHWARRLAPELGCCVLLKGARTVISEPDGTVHATPVGPARLATAGSGDVLAGIMGALMATEQPGGSRSAAVVAANAVLIHHAAAGTRALETAQTILEVARSHREDS</sequence>
<keyword evidence="6 17" id="KW-0547">Nucleotide-binding</keyword>
<comment type="caution">
    <text evidence="22">The sequence shown here is derived from an EMBL/GenBank/DDBJ whole genome shotgun (WGS) entry which is preliminary data.</text>
</comment>
<evidence type="ECO:0000256" key="2">
    <source>
        <dbReference type="ARBA" id="ARBA00000909"/>
    </source>
</evidence>
<evidence type="ECO:0000256" key="8">
    <source>
        <dbReference type="ARBA" id="ARBA00022857"/>
    </source>
</evidence>
<feature type="binding site" evidence="17">
    <location>
        <position position="297"/>
    </location>
    <ligand>
        <name>(6S)-NADPHX</name>
        <dbReference type="ChEBI" id="CHEBI:64076"/>
    </ligand>
</feature>
<evidence type="ECO:0000259" key="20">
    <source>
        <dbReference type="PROSITE" id="PS51383"/>
    </source>
</evidence>
<feature type="binding site" evidence="17">
    <location>
        <position position="411"/>
    </location>
    <ligand>
        <name>AMP</name>
        <dbReference type="ChEBI" id="CHEBI:456215"/>
    </ligand>
</feature>
<comment type="catalytic activity">
    <reaction evidence="2 18 19">
        <text>(6R)-NADPHX = (6S)-NADPHX</text>
        <dbReference type="Rhea" id="RHEA:32227"/>
        <dbReference type="ChEBI" id="CHEBI:64076"/>
        <dbReference type="ChEBI" id="CHEBI:64077"/>
        <dbReference type="EC" id="5.1.99.6"/>
    </reaction>
</comment>
<dbReference type="Proteomes" id="UP000235598">
    <property type="component" value="Unassembled WGS sequence"/>
</dbReference>
<feature type="domain" description="YjeF N-terminal" evidence="21">
    <location>
        <begin position="10"/>
        <end position="212"/>
    </location>
</feature>
<evidence type="ECO:0000256" key="4">
    <source>
        <dbReference type="ARBA" id="ARBA00009524"/>
    </source>
</evidence>
<evidence type="ECO:0000313" key="23">
    <source>
        <dbReference type="Proteomes" id="UP000235598"/>
    </source>
</evidence>
<proteinExistence type="inferred from homology"/>
<feature type="binding site" evidence="18">
    <location>
        <position position="63"/>
    </location>
    <ligand>
        <name>K(+)</name>
        <dbReference type="ChEBI" id="CHEBI:29103"/>
    </ligand>
</feature>
<comment type="similarity">
    <text evidence="4 19">In the C-terminal section; belongs to the NnrD/CARKD family.</text>
</comment>
<comment type="cofactor">
    <cofactor evidence="18 19">
        <name>K(+)</name>
        <dbReference type="ChEBI" id="CHEBI:29103"/>
    </cofactor>
    <text evidence="18 19">Binds 1 potassium ion per subunit.</text>
</comment>
<dbReference type="HAMAP" id="MF_01965">
    <property type="entry name" value="NADHX_dehydratase"/>
    <property type="match status" value="1"/>
</dbReference>
<comment type="function">
    <text evidence="18">Catalyzes the epimerization of the S- and R-forms of NAD(P)HX, a damaged form of NAD(P)H that is a result of enzymatic or heat-dependent hydration. This is a prerequisite for the S-specific NAD(P)H-hydrate dehydratase to allow the repair of both epimers of NAD(P)HX.</text>
</comment>
<comment type="catalytic activity">
    <reaction evidence="16 17 19">
        <text>(6S)-NADPHX + ADP = AMP + phosphate + NADPH + H(+)</text>
        <dbReference type="Rhea" id="RHEA:32235"/>
        <dbReference type="ChEBI" id="CHEBI:15378"/>
        <dbReference type="ChEBI" id="CHEBI:43474"/>
        <dbReference type="ChEBI" id="CHEBI:57783"/>
        <dbReference type="ChEBI" id="CHEBI:64076"/>
        <dbReference type="ChEBI" id="CHEBI:456215"/>
        <dbReference type="ChEBI" id="CHEBI:456216"/>
        <dbReference type="EC" id="4.2.1.136"/>
    </reaction>
</comment>
<evidence type="ECO:0000256" key="9">
    <source>
        <dbReference type="ARBA" id="ARBA00022958"/>
    </source>
</evidence>
<dbReference type="Pfam" id="PF03853">
    <property type="entry name" value="YjeF_N"/>
    <property type="match status" value="1"/>
</dbReference>
<evidence type="ECO:0000256" key="1">
    <source>
        <dbReference type="ARBA" id="ARBA00000013"/>
    </source>
</evidence>
<keyword evidence="8 17" id="KW-0521">NADP</keyword>
<evidence type="ECO:0000256" key="12">
    <source>
        <dbReference type="ARBA" id="ARBA00023239"/>
    </source>
</evidence>
<name>A0A2N6VM78_9MICO</name>
<dbReference type="InterPro" id="IPR029056">
    <property type="entry name" value="Ribokinase-like"/>
</dbReference>
<dbReference type="PROSITE" id="PS01050">
    <property type="entry name" value="YJEF_C_2"/>
    <property type="match status" value="1"/>
</dbReference>
<dbReference type="EC" id="5.1.99.6" evidence="19"/>
<dbReference type="EC" id="4.2.1.136" evidence="19"/>
<feature type="binding site" evidence="18">
    <location>
        <position position="155"/>
    </location>
    <ligand>
        <name>(6S)-NADPHX</name>
        <dbReference type="ChEBI" id="CHEBI:64076"/>
    </ligand>
</feature>
<feature type="binding site" evidence="17">
    <location>
        <position position="340"/>
    </location>
    <ligand>
        <name>(6S)-NADPHX</name>
        <dbReference type="ChEBI" id="CHEBI:64076"/>
    </ligand>
</feature>
<feature type="binding site" evidence="17">
    <location>
        <position position="412"/>
    </location>
    <ligand>
        <name>(6S)-NADPHX</name>
        <dbReference type="ChEBI" id="CHEBI:64076"/>
    </ligand>
</feature>
<dbReference type="Gene3D" id="3.40.1190.20">
    <property type="match status" value="1"/>
</dbReference>
<keyword evidence="12 17" id="KW-0456">Lyase</keyword>
<evidence type="ECO:0000256" key="15">
    <source>
        <dbReference type="ARBA" id="ARBA00048238"/>
    </source>
</evidence>
<dbReference type="InterPro" id="IPR004443">
    <property type="entry name" value="YjeF_N_dom"/>
</dbReference>
<evidence type="ECO:0000256" key="6">
    <source>
        <dbReference type="ARBA" id="ARBA00022741"/>
    </source>
</evidence>
<dbReference type="PANTHER" id="PTHR12592">
    <property type="entry name" value="ATP-DEPENDENT (S)-NAD(P)H-HYDRATE DEHYDRATASE FAMILY MEMBER"/>
    <property type="match status" value="1"/>
</dbReference>
<dbReference type="GO" id="GO:0052856">
    <property type="term" value="F:NAD(P)HX epimerase activity"/>
    <property type="evidence" value="ECO:0007669"/>
    <property type="project" value="UniProtKB-UniRule"/>
</dbReference>
<dbReference type="Gene3D" id="3.40.50.10260">
    <property type="entry name" value="YjeF N-terminal domain"/>
    <property type="match status" value="1"/>
</dbReference>
<organism evidence="22 23">
    <name type="scientific">Brevibacterium paucivorans</name>
    <dbReference type="NCBI Taxonomy" id="170994"/>
    <lineage>
        <taxon>Bacteria</taxon>
        <taxon>Bacillati</taxon>
        <taxon>Actinomycetota</taxon>
        <taxon>Actinomycetes</taxon>
        <taxon>Micrococcales</taxon>
        <taxon>Brevibacteriaceae</taxon>
        <taxon>Brevibacterium</taxon>
    </lineage>
</organism>